<sequence length="308" mass="33130">MGNLKEIIRKRSALILIGLVIIAIGVVGGVIFLNSDKTTKESGTPSGFKDKEVTEKGEEVWSGTVTMTGDTGIGRDVIIKPGTVIKFVVGDDQKDGHGVEADGYNDNDPTRLASYEQSHANLSFMGKVTAIGTKEKPIIFTSAAEKPYYADWEGVTFHADGSVFEYIILEYSRHGLSPQGEHSKSVVRNSTFRHNFWAGISGGNASLQIIGNQISDSGHEGIDIQAGGSKAIIERNVIKNCHTGIVVLGGSPTIRNNTISNVGDGIHVEKNATPVLSGNKVTIAPAGTKMEWRYGDFAYQLFDDPITY</sequence>
<evidence type="ECO:0000256" key="1">
    <source>
        <dbReference type="SAM" id="Phobius"/>
    </source>
</evidence>
<dbReference type="InterPro" id="IPR012334">
    <property type="entry name" value="Pectin_lyas_fold"/>
</dbReference>
<dbReference type="InterPro" id="IPR039448">
    <property type="entry name" value="Beta_helix"/>
</dbReference>
<dbReference type="Gene3D" id="2.160.20.10">
    <property type="entry name" value="Single-stranded right-handed beta-helix, Pectin lyase-like"/>
    <property type="match status" value="1"/>
</dbReference>
<proteinExistence type="predicted"/>
<feature type="domain" description="Right handed beta helix" evidence="2">
    <location>
        <begin position="166"/>
        <end position="282"/>
    </location>
</feature>
<dbReference type="InterPro" id="IPR011050">
    <property type="entry name" value="Pectin_lyase_fold/virulence"/>
</dbReference>
<comment type="caution">
    <text evidence="3">The sequence shown here is derived from an EMBL/GenBank/DDBJ whole genome shotgun (WGS) entry which is preliminary data.</text>
</comment>
<keyword evidence="1" id="KW-0812">Transmembrane</keyword>
<dbReference type="STRING" id="1802597.A2Z24_01310"/>
<keyword evidence="1" id="KW-1133">Transmembrane helix</keyword>
<dbReference type="InterPro" id="IPR022441">
    <property type="entry name" value="Para_beta_helix_rpt-2"/>
</dbReference>
<evidence type="ECO:0000313" key="3">
    <source>
        <dbReference type="EMBL" id="OGY25778.1"/>
    </source>
</evidence>
<protein>
    <recommendedName>
        <fullName evidence="2">Right handed beta helix domain-containing protein</fullName>
    </recommendedName>
</protein>
<feature type="transmembrane region" description="Helical" evidence="1">
    <location>
        <begin position="12"/>
        <end position="33"/>
    </location>
</feature>
<dbReference type="SUPFAM" id="SSF51126">
    <property type="entry name" value="Pectin lyase-like"/>
    <property type="match status" value="1"/>
</dbReference>
<dbReference type="NCBIfam" id="TIGR03804">
    <property type="entry name" value="para_beta_helix"/>
    <property type="match status" value="1"/>
</dbReference>
<dbReference type="SMART" id="SM00710">
    <property type="entry name" value="PbH1"/>
    <property type="match status" value="3"/>
</dbReference>
<dbReference type="Pfam" id="PF13229">
    <property type="entry name" value="Beta_helix"/>
    <property type="match status" value="1"/>
</dbReference>
<accession>A0A1G1WDL3</accession>
<dbReference type="EMBL" id="MHCT01000022">
    <property type="protein sequence ID" value="OGY25778.1"/>
    <property type="molecule type" value="Genomic_DNA"/>
</dbReference>
<organism evidence="3 4">
    <name type="scientific">Candidatus Woykebacteria bacterium RBG_16_44_10</name>
    <dbReference type="NCBI Taxonomy" id="1802597"/>
    <lineage>
        <taxon>Bacteria</taxon>
        <taxon>Candidatus Woykeibacteriota</taxon>
    </lineage>
</organism>
<dbReference type="InterPro" id="IPR006626">
    <property type="entry name" value="PbH1"/>
</dbReference>
<keyword evidence="1" id="KW-0472">Membrane</keyword>
<name>A0A1G1WDL3_9BACT</name>
<evidence type="ECO:0000259" key="2">
    <source>
        <dbReference type="Pfam" id="PF13229"/>
    </source>
</evidence>
<gene>
    <name evidence="3" type="ORF">A2Z24_01310</name>
</gene>
<reference evidence="3 4" key="1">
    <citation type="journal article" date="2016" name="Nat. Commun.">
        <title>Thousands of microbial genomes shed light on interconnected biogeochemical processes in an aquifer system.</title>
        <authorList>
            <person name="Anantharaman K."/>
            <person name="Brown C.T."/>
            <person name="Hug L.A."/>
            <person name="Sharon I."/>
            <person name="Castelle C.J."/>
            <person name="Probst A.J."/>
            <person name="Thomas B.C."/>
            <person name="Singh A."/>
            <person name="Wilkins M.J."/>
            <person name="Karaoz U."/>
            <person name="Brodie E.L."/>
            <person name="Williams K.H."/>
            <person name="Hubbard S.S."/>
            <person name="Banfield J.F."/>
        </authorList>
    </citation>
    <scope>NUCLEOTIDE SEQUENCE [LARGE SCALE GENOMIC DNA]</scope>
</reference>
<evidence type="ECO:0000313" key="4">
    <source>
        <dbReference type="Proteomes" id="UP000177588"/>
    </source>
</evidence>
<dbReference type="AlphaFoldDB" id="A0A1G1WDL3"/>
<dbReference type="Proteomes" id="UP000177588">
    <property type="component" value="Unassembled WGS sequence"/>
</dbReference>